<accession>A0A117PMD7</accession>
<name>A0A117PMD7_9ACTN</name>
<dbReference type="OrthoDB" id="3873535at2"/>
<sequence length="191" mass="20479">MAGKITGAYGAKGKPGGEAIAERLTELAGGIKSSAASERGLEARLKYLTNSPAGYQAMERAGISVTPRTLIAWLAGDRDPNKANRGRIDAAYADMRRRNVAKSLKKRLGNNGRGTRVEVHPVNQGGVTPSRQRALDVRKVNIRPNQWDRLVDQWSAGDADGMNAEWEDIAEDTLGSEWGAYTSVAAIGFGA</sequence>
<feature type="region of interest" description="Disordered" evidence="1">
    <location>
        <begin position="108"/>
        <end position="130"/>
    </location>
</feature>
<evidence type="ECO:0000256" key="1">
    <source>
        <dbReference type="SAM" id="MobiDB-lite"/>
    </source>
</evidence>
<evidence type="ECO:0000313" key="3">
    <source>
        <dbReference type="Proteomes" id="UP000053039"/>
    </source>
</evidence>
<protein>
    <recommendedName>
        <fullName evidence="4">Transcriptional regulator</fullName>
    </recommendedName>
</protein>
<organism evidence="2 3">
    <name type="scientific">Streptomyces pseudovenezuelae</name>
    <dbReference type="NCBI Taxonomy" id="67350"/>
    <lineage>
        <taxon>Bacteria</taxon>
        <taxon>Bacillati</taxon>
        <taxon>Actinomycetota</taxon>
        <taxon>Actinomycetes</taxon>
        <taxon>Kitasatosporales</taxon>
        <taxon>Streptomycetaceae</taxon>
        <taxon>Streptomyces</taxon>
        <taxon>Streptomyces aurantiacus group</taxon>
    </lineage>
</organism>
<reference evidence="2 3" key="1">
    <citation type="submission" date="2015-10" db="EMBL/GenBank/DDBJ databases">
        <title>Draft genome sequence of Streptomyces pseudovenezuelae DSM 40212, type strain for the species Streptomyces pseudovenezuelae.</title>
        <authorList>
            <person name="Ruckert C."/>
            <person name="Winkler A."/>
            <person name="Kalinowski J."/>
            <person name="Kampfer P."/>
            <person name="Glaeser S."/>
        </authorList>
    </citation>
    <scope>NUCLEOTIDE SEQUENCE [LARGE SCALE GENOMIC DNA]</scope>
    <source>
        <strain evidence="2 3">DSM 40212</strain>
    </source>
</reference>
<proteinExistence type="predicted"/>
<dbReference type="EMBL" id="LMWM01000069">
    <property type="protein sequence ID" value="KUM82332.1"/>
    <property type="molecule type" value="Genomic_DNA"/>
</dbReference>
<dbReference type="RefSeq" id="WP_030498521.1">
    <property type="nucleotide sequence ID" value="NZ_KQ948161.1"/>
</dbReference>
<gene>
    <name evidence="2" type="ORF">AQI94_42175</name>
</gene>
<dbReference type="Proteomes" id="UP000053039">
    <property type="component" value="Unassembled WGS sequence"/>
</dbReference>
<evidence type="ECO:0008006" key="4">
    <source>
        <dbReference type="Google" id="ProtNLM"/>
    </source>
</evidence>
<dbReference type="AlphaFoldDB" id="A0A117PMD7"/>
<evidence type="ECO:0000313" key="2">
    <source>
        <dbReference type="EMBL" id="KUM82332.1"/>
    </source>
</evidence>
<comment type="caution">
    <text evidence="2">The sequence shown here is derived from an EMBL/GenBank/DDBJ whole genome shotgun (WGS) entry which is preliminary data.</text>
</comment>